<reference evidence="2 3" key="1">
    <citation type="submission" date="2020-07" db="EMBL/GenBank/DDBJ databases">
        <title>Comparative genomics of pyrophilous fungi reveals a link between fire events and developmental genes.</title>
        <authorList>
            <consortium name="DOE Joint Genome Institute"/>
            <person name="Steindorff A.S."/>
            <person name="Carver A."/>
            <person name="Calhoun S."/>
            <person name="Stillman K."/>
            <person name="Liu H."/>
            <person name="Lipzen A."/>
            <person name="Pangilinan J."/>
            <person name="Labutti K."/>
            <person name="Bruns T.D."/>
            <person name="Grigoriev I.V."/>
        </authorList>
    </citation>
    <scope>NUCLEOTIDE SEQUENCE [LARGE SCALE GENOMIC DNA]</scope>
    <source>
        <strain evidence="2 3">CBS 144469</strain>
    </source>
</reference>
<keyword evidence="3" id="KW-1185">Reference proteome</keyword>
<dbReference type="Proteomes" id="UP000521943">
    <property type="component" value="Unassembled WGS sequence"/>
</dbReference>
<dbReference type="SUPFAM" id="SSF52540">
    <property type="entry name" value="P-loop containing nucleoside triphosphate hydrolases"/>
    <property type="match status" value="1"/>
</dbReference>
<dbReference type="InterPro" id="IPR027417">
    <property type="entry name" value="P-loop_NTPase"/>
</dbReference>
<gene>
    <name evidence="2" type="ORF">DFP72DRAFT_838493</name>
</gene>
<comment type="caution">
    <text evidence="2">The sequence shown here is derived from an EMBL/GenBank/DDBJ whole genome shotgun (WGS) entry which is preliminary data.</text>
</comment>
<feature type="compositionally biased region" description="Low complexity" evidence="1">
    <location>
        <begin position="200"/>
        <end position="214"/>
    </location>
</feature>
<sequence>MPQPDFAFSDEDLQDLGHAELLDCLIDIGTSYGKTACMIMLAIWWKGKVMLVILPLKRLQVLQVLVFEKSGVNAVSINEDNAGIQRVPILEDTLHHIKRGDLMFSHGGKEIKNLLVDQRCGLEQLISRGCPTDRATGGSAFKQSTQRGAGAKELWDVHDIVRKNNDYLADEESMNSLAPKLPSPISTSPEGEPANSSPKSAPIPSLWSSPILPARSEGPIDRDLEAGTSEVTEPACDVGLEGPADGGPVAEEREQAVVEHKCKAFRGHALFYAYHMGKVYEYPYRTLCIMADKYCGNRFGEQLKVIAITSEDYDLDTNVNFAGHCPNLKTVIIILMCRDRGIATLKLPQSVDHIVIHILEFLPWQAEEEGLALLCQALYHISRRRPSCLETIVISGITHWGHSSGWLCWCISHDDSPSLQELEILSDLLTAGPIARMELKKRVAAVLNGKGLDADQTLCRMCAINTVMEGPVILQIKEEDDQTIEVPDDGPYNLHIGSRHITMLWNRDGCTIAIHESVSMSPLVLIFFADTTASMNYGLPTTQDCSLTKTDGLEWQTTLRAAYKSSIHAKTGTHMYSTA</sequence>
<evidence type="ECO:0000313" key="3">
    <source>
        <dbReference type="Proteomes" id="UP000521943"/>
    </source>
</evidence>
<feature type="region of interest" description="Disordered" evidence="1">
    <location>
        <begin position="173"/>
        <end position="222"/>
    </location>
</feature>
<organism evidence="2 3">
    <name type="scientific">Ephemerocybe angulata</name>
    <dbReference type="NCBI Taxonomy" id="980116"/>
    <lineage>
        <taxon>Eukaryota</taxon>
        <taxon>Fungi</taxon>
        <taxon>Dikarya</taxon>
        <taxon>Basidiomycota</taxon>
        <taxon>Agaricomycotina</taxon>
        <taxon>Agaricomycetes</taxon>
        <taxon>Agaricomycetidae</taxon>
        <taxon>Agaricales</taxon>
        <taxon>Agaricineae</taxon>
        <taxon>Psathyrellaceae</taxon>
        <taxon>Ephemerocybe</taxon>
    </lineage>
</organism>
<dbReference type="EMBL" id="JACGCI010000001">
    <property type="protein sequence ID" value="KAF6765873.1"/>
    <property type="molecule type" value="Genomic_DNA"/>
</dbReference>
<proteinExistence type="predicted"/>
<name>A0A8H6ME05_9AGAR</name>
<dbReference type="AlphaFoldDB" id="A0A8H6ME05"/>
<evidence type="ECO:0000313" key="2">
    <source>
        <dbReference type="EMBL" id="KAF6765873.1"/>
    </source>
</evidence>
<dbReference type="Gene3D" id="3.40.50.300">
    <property type="entry name" value="P-loop containing nucleotide triphosphate hydrolases"/>
    <property type="match status" value="1"/>
</dbReference>
<feature type="compositionally biased region" description="Polar residues" evidence="1">
    <location>
        <begin position="184"/>
        <end position="199"/>
    </location>
</feature>
<accession>A0A8H6ME05</accession>
<evidence type="ECO:0008006" key="4">
    <source>
        <dbReference type="Google" id="ProtNLM"/>
    </source>
</evidence>
<protein>
    <recommendedName>
        <fullName evidence="4">DEAD/DEAH box helicase domain-containing protein</fullName>
    </recommendedName>
</protein>
<evidence type="ECO:0000256" key="1">
    <source>
        <dbReference type="SAM" id="MobiDB-lite"/>
    </source>
</evidence>